<dbReference type="GO" id="GO:0000287">
    <property type="term" value="F:magnesium ion binding"/>
    <property type="evidence" value="ECO:0007669"/>
    <property type="project" value="InterPro"/>
</dbReference>
<evidence type="ECO:0000259" key="6">
    <source>
        <dbReference type="Pfam" id="PF02776"/>
    </source>
</evidence>
<comment type="caution">
    <text evidence="7">The sequence shown here is derived from an EMBL/GenBank/DDBJ whole genome shotgun (WGS) entry which is preliminary data.</text>
</comment>
<name>A0A9P4IHK0_9PEZI</name>
<comment type="similarity">
    <text evidence="1 3">Belongs to the TPP enzyme family.</text>
</comment>
<keyword evidence="2 3" id="KW-0786">Thiamine pyrophosphate</keyword>
<dbReference type="GO" id="GO:0009099">
    <property type="term" value="P:L-valine biosynthetic process"/>
    <property type="evidence" value="ECO:0007669"/>
    <property type="project" value="TreeGrafter"/>
</dbReference>
<dbReference type="CDD" id="cd07035">
    <property type="entry name" value="TPP_PYR_POX_like"/>
    <property type="match status" value="1"/>
</dbReference>
<dbReference type="InterPro" id="IPR011766">
    <property type="entry name" value="TPP_enzyme_TPP-bd"/>
</dbReference>
<reference evidence="7" key="1">
    <citation type="journal article" date="2020" name="Stud. Mycol.">
        <title>101 Dothideomycetes genomes: a test case for predicting lifestyles and emergence of pathogens.</title>
        <authorList>
            <person name="Haridas S."/>
            <person name="Albert R."/>
            <person name="Binder M."/>
            <person name="Bloem J."/>
            <person name="Labutti K."/>
            <person name="Salamov A."/>
            <person name="Andreopoulos B."/>
            <person name="Baker S."/>
            <person name="Barry K."/>
            <person name="Bills G."/>
            <person name="Bluhm B."/>
            <person name="Cannon C."/>
            <person name="Castanera R."/>
            <person name="Culley D."/>
            <person name="Daum C."/>
            <person name="Ezra D."/>
            <person name="Gonzalez J."/>
            <person name="Henrissat B."/>
            <person name="Kuo A."/>
            <person name="Liang C."/>
            <person name="Lipzen A."/>
            <person name="Lutzoni F."/>
            <person name="Magnuson J."/>
            <person name="Mondo S."/>
            <person name="Nolan M."/>
            <person name="Ohm R."/>
            <person name="Pangilinan J."/>
            <person name="Park H.-J."/>
            <person name="Ramirez L."/>
            <person name="Alfaro M."/>
            <person name="Sun H."/>
            <person name="Tritt A."/>
            <person name="Yoshinaga Y."/>
            <person name="Zwiers L.-H."/>
            <person name="Turgeon B."/>
            <person name="Goodwin S."/>
            <person name="Spatafora J."/>
            <person name="Crous P."/>
            <person name="Grigoriev I."/>
        </authorList>
    </citation>
    <scope>NUCLEOTIDE SEQUENCE</scope>
    <source>
        <strain evidence="7">CBS 133067</strain>
    </source>
</reference>
<dbReference type="GO" id="GO:0005948">
    <property type="term" value="C:acetolactate synthase complex"/>
    <property type="evidence" value="ECO:0007669"/>
    <property type="project" value="TreeGrafter"/>
</dbReference>
<sequence>MYTTSFAFFEALWEAGVSHVFVNLGSDHPSIIEAMVKGQHERPDRFPKIITCPNEMVALSMADGYARFSGQPQAVIVHVDVGTQGLGAAVHNASCGRAPVLIFAGLSPYTIEGETRGSRTEYIHWIQDVPDQKQIVAQYCRYSGEIKDGRNVKQLVNRALSFATSDPQGPVYLCGAREPMEQEIKPYALDQEHWSPVGPAALTQTAVKTIAEALVRAEQPLVVTGYSGRTHSTVGELVKLADTVKGLRVLDTGGSDMCFPADHRAWLGLRYGVEDAIKNADVILVADCDVPWINTQCHPKEGAKIYHIDSDPLKQQMPVFYIKALARYKVNSGTAFHQLHTYINSTDSLRSVVNSEAFQENWTKLEKSYHQRLDLIKSQAVAGSDGTFGPSYLINRLRQACPQDTIWCIEAVTNTAFVADQIQATLPGSWINCGGGGLGWSGGGALGVKLATDKTGDPKFVCQIVGDGTYLFSVPASVYWISERYHIPILTIVLNNKGWNAPRRSLLLVHPDGAGSKVSNEELNISFAPTPDYAGIARAASGGKIWAGCTAKAGELDALLKEAVEVVKGGTSAVLEAQLEGPQGKFGGGRAVLVG</sequence>
<dbReference type="InterPro" id="IPR029035">
    <property type="entry name" value="DHS-like_NAD/FAD-binding_dom"/>
</dbReference>
<dbReference type="NCBIfam" id="NF006203">
    <property type="entry name" value="PRK08327.1"/>
    <property type="match status" value="1"/>
</dbReference>
<dbReference type="GO" id="GO:0009097">
    <property type="term" value="P:isoleucine biosynthetic process"/>
    <property type="evidence" value="ECO:0007669"/>
    <property type="project" value="TreeGrafter"/>
</dbReference>
<dbReference type="Pfam" id="PF02776">
    <property type="entry name" value="TPP_enzyme_N"/>
    <property type="match status" value="1"/>
</dbReference>
<dbReference type="SUPFAM" id="SSF52467">
    <property type="entry name" value="DHS-like NAD/FAD-binding domain"/>
    <property type="match status" value="1"/>
</dbReference>
<dbReference type="InterPro" id="IPR029061">
    <property type="entry name" value="THDP-binding"/>
</dbReference>
<dbReference type="OrthoDB" id="2867507at2759"/>
<dbReference type="Gene3D" id="3.40.50.970">
    <property type="match status" value="2"/>
</dbReference>
<dbReference type="CDD" id="cd02002">
    <property type="entry name" value="TPP_BFDC"/>
    <property type="match status" value="1"/>
</dbReference>
<evidence type="ECO:0000313" key="8">
    <source>
        <dbReference type="Proteomes" id="UP000799772"/>
    </source>
</evidence>
<gene>
    <name evidence="7" type="ORF">NA57DRAFT_34298</name>
</gene>
<dbReference type="Proteomes" id="UP000799772">
    <property type="component" value="Unassembled WGS sequence"/>
</dbReference>
<proteinExistence type="inferred from homology"/>
<organism evidence="7 8">
    <name type="scientific">Rhizodiscina lignyota</name>
    <dbReference type="NCBI Taxonomy" id="1504668"/>
    <lineage>
        <taxon>Eukaryota</taxon>
        <taxon>Fungi</taxon>
        <taxon>Dikarya</taxon>
        <taxon>Ascomycota</taxon>
        <taxon>Pezizomycotina</taxon>
        <taxon>Dothideomycetes</taxon>
        <taxon>Pleosporomycetidae</taxon>
        <taxon>Aulographales</taxon>
        <taxon>Rhizodiscinaceae</taxon>
        <taxon>Rhizodiscina</taxon>
    </lineage>
</organism>
<feature type="domain" description="Thiamine pyrophosphate enzyme TPP-binding" evidence="5">
    <location>
        <begin position="416"/>
        <end position="574"/>
    </location>
</feature>
<dbReference type="GO" id="GO:0003984">
    <property type="term" value="F:acetolactate synthase activity"/>
    <property type="evidence" value="ECO:0007669"/>
    <property type="project" value="TreeGrafter"/>
</dbReference>
<feature type="domain" description="Thiamine pyrophosphate enzyme N-terminal TPP-binding" evidence="6">
    <location>
        <begin position="4"/>
        <end position="134"/>
    </location>
</feature>
<dbReference type="GO" id="GO:0030976">
    <property type="term" value="F:thiamine pyrophosphate binding"/>
    <property type="evidence" value="ECO:0007669"/>
    <property type="project" value="InterPro"/>
</dbReference>
<dbReference type="InterPro" id="IPR012000">
    <property type="entry name" value="Thiamin_PyroP_enz_cen_dom"/>
</dbReference>
<dbReference type="Pfam" id="PF02775">
    <property type="entry name" value="TPP_enzyme_C"/>
    <property type="match status" value="1"/>
</dbReference>
<dbReference type="InterPro" id="IPR012001">
    <property type="entry name" value="Thiamin_PyroP_enz_TPP-bd_dom"/>
</dbReference>
<evidence type="ECO:0000259" key="4">
    <source>
        <dbReference type="Pfam" id="PF00205"/>
    </source>
</evidence>
<dbReference type="PANTHER" id="PTHR18968:SF164">
    <property type="entry name" value="PYRUVATE DECARBOXYLASE"/>
    <property type="match status" value="1"/>
</dbReference>
<protein>
    <submittedName>
        <fullName evidence="7">Thiamine diphosphate-binding protein</fullName>
    </submittedName>
</protein>
<dbReference type="AlphaFoldDB" id="A0A9P4IHK0"/>
<evidence type="ECO:0000256" key="1">
    <source>
        <dbReference type="ARBA" id="ARBA00007812"/>
    </source>
</evidence>
<dbReference type="PANTHER" id="PTHR18968">
    <property type="entry name" value="THIAMINE PYROPHOSPHATE ENZYMES"/>
    <property type="match status" value="1"/>
</dbReference>
<accession>A0A9P4IHK0</accession>
<dbReference type="Gene3D" id="3.40.50.1220">
    <property type="entry name" value="TPP-binding domain"/>
    <property type="match status" value="1"/>
</dbReference>
<dbReference type="InterPro" id="IPR045229">
    <property type="entry name" value="TPP_enz"/>
</dbReference>
<dbReference type="GO" id="GO:0005739">
    <property type="term" value="C:mitochondrion"/>
    <property type="evidence" value="ECO:0007669"/>
    <property type="project" value="TreeGrafter"/>
</dbReference>
<evidence type="ECO:0000256" key="2">
    <source>
        <dbReference type="ARBA" id="ARBA00023052"/>
    </source>
</evidence>
<evidence type="ECO:0000313" key="7">
    <source>
        <dbReference type="EMBL" id="KAF2101174.1"/>
    </source>
</evidence>
<dbReference type="EMBL" id="ML978123">
    <property type="protein sequence ID" value="KAF2101174.1"/>
    <property type="molecule type" value="Genomic_DNA"/>
</dbReference>
<keyword evidence="8" id="KW-1185">Reference proteome</keyword>
<evidence type="ECO:0000256" key="3">
    <source>
        <dbReference type="RuleBase" id="RU362132"/>
    </source>
</evidence>
<evidence type="ECO:0000259" key="5">
    <source>
        <dbReference type="Pfam" id="PF02775"/>
    </source>
</evidence>
<dbReference type="SUPFAM" id="SSF52518">
    <property type="entry name" value="Thiamin diphosphate-binding fold (THDP-binding)"/>
    <property type="match status" value="2"/>
</dbReference>
<feature type="domain" description="Thiamine pyrophosphate enzyme central" evidence="4">
    <location>
        <begin position="207"/>
        <end position="313"/>
    </location>
</feature>
<dbReference type="Pfam" id="PF00205">
    <property type="entry name" value="TPP_enzyme_M"/>
    <property type="match status" value="1"/>
</dbReference>
<dbReference type="GO" id="GO:0050660">
    <property type="term" value="F:flavin adenine dinucleotide binding"/>
    <property type="evidence" value="ECO:0007669"/>
    <property type="project" value="TreeGrafter"/>
</dbReference>